<keyword evidence="3" id="KW-0175">Coiled coil</keyword>
<evidence type="ECO:0000256" key="4">
    <source>
        <dbReference type="SAM" id="MobiDB-lite"/>
    </source>
</evidence>
<accession>A0AA36D490</accession>
<evidence type="ECO:0000313" key="7">
    <source>
        <dbReference type="EMBL" id="CAJ0580807.1"/>
    </source>
</evidence>
<keyword evidence="5" id="KW-1133">Transmembrane helix</keyword>
<feature type="chain" id="PRO_5041245584" evidence="6">
    <location>
        <begin position="31"/>
        <end position="770"/>
    </location>
</feature>
<dbReference type="Proteomes" id="UP001177023">
    <property type="component" value="Unassembled WGS sequence"/>
</dbReference>
<keyword evidence="5" id="KW-0472">Membrane</keyword>
<comment type="caution">
    <text evidence="7">The sequence shown here is derived from an EMBL/GenBank/DDBJ whole genome shotgun (WGS) entry which is preliminary data.</text>
</comment>
<evidence type="ECO:0000256" key="3">
    <source>
        <dbReference type="SAM" id="Coils"/>
    </source>
</evidence>
<dbReference type="AlphaFoldDB" id="A0AA36D490"/>
<gene>
    <name evidence="7" type="ORF">MSPICULIGERA_LOCUS18989</name>
</gene>
<keyword evidence="1" id="KW-0433">Leucine-rich repeat</keyword>
<dbReference type="SUPFAM" id="SSF52058">
    <property type="entry name" value="L domain-like"/>
    <property type="match status" value="1"/>
</dbReference>
<feature type="coiled-coil region" evidence="3">
    <location>
        <begin position="558"/>
        <end position="589"/>
    </location>
</feature>
<feature type="signal peptide" evidence="6">
    <location>
        <begin position="1"/>
        <end position="30"/>
    </location>
</feature>
<feature type="region of interest" description="Disordered" evidence="4">
    <location>
        <begin position="747"/>
        <end position="770"/>
    </location>
</feature>
<dbReference type="PANTHER" id="PTHR24366:SF96">
    <property type="entry name" value="LEUCINE RICH REPEAT CONTAINING 53"/>
    <property type="match status" value="1"/>
</dbReference>
<dbReference type="PANTHER" id="PTHR24366">
    <property type="entry name" value="IG(IMMUNOGLOBULIN) AND LRR(LEUCINE RICH REPEAT) DOMAINS"/>
    <property type="match status" value="1"/>
</dbReference>
<organism evidence="7 8">
    <name type="scientific">Mesorhabditis spiculigera</name>
    <dbReference type="NCBI Taxonomy" id="96644"/>
    <lineage>
        <taxon>Eukaryota</taxon>
        <taxon>Metazoa</taxon>
        <taxon>Ecdysozoa</taxon>
        <taxon>Nematoda</taxon>
        <taxon>Chromadorea</taxon>
        <taxon>Rhabditida</taxon>
        <taxon>Rhabditina</taxon>
        <taxon>Rhabditomorpha</taxon>
        <taxon>Rhabditoidea</taxon>
        <taxon>Rhabditidae</taxon>
        <taxon>Mesorhabditinae</taxon>
        <taxon>Mesorhabditis</taxon>
    </lineage>
</organism>
<evidence type="ECO:0000256" key="6">
    <source>
        <dbReference type="SAM" id="SignalP"/>
    </source>
</evidence>
<evidence type="ECO:0000256" key="5">
    <source>
        <dbReference type="SAM" id="Phobius"/>
    </source>
</evidence>
<name>A0AA36D490_9BILA</name>
<evidence type="ECO:0000313" key="8">
    <source>
        <dbReference type="Proteomes" id="UP001177023"/>
    </source>
</evidence>
<dbReference type="EMBL" id="CATQJA010002662">
    <property type="protein sequence ID" value="CAJ0580807.1"/>
    <property type="molecule type" value="Genomic_DNA"/>
</dbReference>
<dbReference type="InterPro" id="IPR032675">
    <property type="entry name" value="LRR_dom_sf"/>
</dbReference>
<keyword evidence="2" id="KW-0677">Repeat</keyword>
<feature type="non-terminal residue" evidence="7">
    <location>
        <position position="770"/>
    </location>
</feature>
<reference evidence="7" key="1">
    <citation type="submission" date="2023-06" db="EMBL/GenBank/DDBJ databases">
        <authorList>
            <person name="Delattre M."/>
        </authorList>
    </citation>
    <scope>NUCLEOTIDE SEQUENCE</scope>
    <source>
        <strain evidence="7">AF72</strain>
    </source>
</reference>
<keyword evidence="5" id="KW-0812">Transmembrane</keyword>
<sequence>MAWTSYPNRIRFKDLQCIVLAAFAFGLIESIPSSDVPSSPPSNVSASESIIDFENSPCPQILGCYCENNTDPTSLACDRISHFHILEIVTHYPDLKRITIQQWNEDRLYFPYFIRMTKLEELVFLRSKFTDVISGAETWPSLKNLTFYDSPLDEPTLLCNILRVTPELDVLELTKLQLTVIPECIANNTIRILRLSQNQLTALRSFPASLQELDLSENLITEVVIPEQIVKVNLAFNPLMKLGPATLTNLTTIDLSSIGMESLPTLNAPKLEQFVMQDNQLIYVDLTNFITPKLRSLLFGESPKLELVYGSLPKGLKDLSIADSKLTQMPRNFFKNNQLVNFELSSNNWNCDACSYRWTSQLKNIKGLAPFCSKVTKPDHNCDYGCSATRTNYSITYGDHVLLHCGCHASPDVVHEWYLYRPRTLLGSFDPATGKTTYPPIKNATKLEGLFKILPYGLLFPKAERALIERYVCVLKNPKKPVTYHISSLRLNYSSWYTGLFTSVIWGSLLASLAAVLISLIFNVLWIASRESILWWIKRAERLSRVRKMVEAMEKYRTRQMEALHEAYSRKVENVRENYHAQVEQLRQSYTNQTLKFRDFRDAKMENVTAHWDNMRENYGQQMHRIREYGSRRAEMLMESYERQMNRMRMFTLQQRLRVMRQYKVKQRYLNKLLESVQESSHPELIRKKEEEVRKVLEDLKEAELHGDLHDDLPEEINRPSGRFSRSSSYHSLPEFVFREDGSFGPGPFVPEGRSNTIVSYPLHPKQPKE</sequence>
<dbReference type="Gene3D" id="3.80.10.10">
    <property type="entry name" value="Ribonuclease Inhibitor"/>
    <property type="match status" value="2"/>
</dbReference>
<keyword evidence="8" id="KW-1185">Reference proteome</keyword>
<feature type="transmembrane region" description="Helical" evidence="5">
    <location>
        <begin position="496"/>
        <end position="529"/>
    </location>
</feature>
<keyword evidence="6" id="KW-0732">Signal</keyword>
<proteinExistence type="predicted"/>
<protein>
    <submittedName>
        <fullName evidence="7">Uncharacterized protein</fullName>
    </submittedName>
</protein>
<evidence type="ECO:0000256" key="1">
    <source>
        <dbReference type="ARBA" id="ARBA00022614"/>
    </source>
</evidence>
<evidence type="ECO:0000256" key="2">
    <source>
        <dbReference type="ARBA" id="ARBA00022737"/>
    </source>
</evidence>